<keyword evidence="4" id="KW-1185">Reference proteome</keyword>
<feature type="compositionally biased region" description="Low complexity" evidence="2">
    <location>
        <begin position="9"/>
        <end position="20"/>
    </location>
</feature>
<name>A0A9P5APZ9_9HYPO</name>
<sequence>MSSRSNKRPNTGAPANAPPAKKGRLSKAELSSQVPKDGMNRVQARRMLETNPRLTRHEGEDEREFYRKLVFWPEGSVFSGDEKDILEEWDESIQKPESSKFSRGSHSPLANVWRVCLRLYRISPVILWSPLHGLQYQPATASAQAYKTIPSGTFCSKLLALLVHPCWDGEIKDFCCALQWTIICRIDDRRPWFPSTAPCEAFRRFCKEIEEHQNGMPRPYFEAFEEARNRSTRRSQLAELMYNIGKAVQNESDATPQVPDDLTERGLHILPVTIWDLTVLTKAVNSTTFKNEWNYTVEDALVGWNAEIRGQDLPPLNKLPLVHELANKELFRHLYMLERGEDSDESEHDNDTIASGRPQSSEEIESEPGNLTRPPRRPSRYPRVQESDDEGDDRTNSSVSQRHPTPQSHTGGEDFDMGEDSNDGDFDVNDFNGRVEDSQSTRDRQHERSVEEVLRRGMPTLSQRPDHLPPFQSVYSSLPSAEAQELSALRREVRKLQKDNDNLSAEIRDMKAQFDSSQSKMQAQLTSLHYELKEVRAQQASNRGERQAVLDSRRSAQPSPELNTDTFL</sequence>
<gene>
    <name evidence="3" type="ORF">FBEOM_3292</name>
</gene>
<evidence type="ECO:0000256" key="1">
    <source>
        <dbReference type="SAM" id="Coils"/>
    </source>
</evidence>
<accession>A0A9P5APZ9</accession>
<evidence type="ECO:0000313" key="3">
    <source>
        <dbReference type="EMBL" id="KAF4342770.1"/>
    </source>
</evidence>
<dbReference type="AlphaFoldDB" id="A0A9P5APZ9"/>
<proteinExistence type="predicted"/>
<feature type="region of interest" description="Disordered" evidence="2">
    <location>
        <begin position="537"/>
        <end position="568"/>
    </location>
</feature>
<dbReference type="OrthoDB" id="4754366at2759"/>
<feature type="region of interest" description="Disordered" evidence="2">
    <location>
        <begin position="1"/>
        <end position="59"/>
    </location>
</feature>
<feature type="compositionally biased region" description="Polar residues" evidence="2">
    <location>
        <begin position="555"/>
        <end position="568"/>
    </location>
</feature>
<feature type="compositionally biased region" description="Basic and acidic residues" evidence="2">
    <location>
        <begin position="543"/>
        <end position="554"/>
    </location>
</feature>
<comment type="caution">
    <text evidence="3">The sequence shown here is derived from an EMBL/GenBank/DDBJ whole genome shotgun (WGS) entry which is preliminary data.</text>
</comment>
<evidence type="ECO:0000256" key="2">
    <source>
        <dbReference type="SAM" id="MobiDB-lite"/>
    </source>
</evidence>
<dbReference type="Proteomes" id="UP000730481">
    <property type="component" value="Unassembled WGS sequence"/>
</dbReference>
<feature type="compositionally biased region" description="Acidic residues" evidence="2">
    <location>
        <begin position="413"/>
        <end position="428"/>
    </location>
</feature>
<dbReference type="EMBL" id="PVQB02000122">
    <property type="protein sequence ID" value="KAF4342770.1"/>
    <property type="molecule type" value="Genomic_DNA"/>
</dbReference>
<organism evidence="3 4">
    <name type="scientific">Fusarium beomiforme</name>
    <dbReference type="NCBI Taxonomy" id="44412"/>
    <lineage>
        <taxon>Eukaryota</taxon>
        <taxon>Fungi</taxon>
        <taxon>Dikarya</taxon>
        <taxon>Ascomycota</taxon>
        <taxon>Pezizomycotina</taxon>
        <taxon>Sordariomycetes</taxon>
        <taxon>Hypocreomycetidae</taxon>
        <taxon>Hypocreales</taxon>
        <taxon>Nectriaceae</taxon>
        <taxon>Fusarium</taxon>
        <taxon>Fusarium burgessii species complex</taxon>
    </lineage>
</organism>
<feature type="compositionally biased region" description="Basic and acidic residues" evidence="2">
    <location>
        <begin position="433"/>
        <end position="452"/>
    </location>
</feature>
<feature type="coiled-coil region" evidence="1">
    <location>
        <begin position="486"/>
        <end position="520"/>
    </location>
</feature>
<keyword evidence="1" id="KW-0175">Coiled coil</keyword>
<evidence type="ECO:0000313" key="4">
    <source>
        <dbReference type="Proteomes" id="UP000730481"/>
    </source>
</evidence>
<protein>
    <submittedName>
        <fullName evidence="3">Uncharacterized protein</fullName>
    </submittedName>
</protein>
<feature type="compositionally biased region" description="Polar residues" evidence="2">
    <location>
        <begin position="396"/>
        <end position="410"/>
    </location>
</feature>
<reference evidence="3" key="2">
    <citation type="submission" date="2020-02" db="EMBL/GenBank/DDBJ databases">
        <title>Identification and distribution of gene clusters putatively required for synthesis of sphingolipid metabolism inhibitors in phylogenetically diverse species of the filamentous fungus Fusarium.</title>
        <authorList>
            <person name="Kim H.-S."/>
            <person name="Busman M."/>
            <person name="Brown D.W."/>
            <person name="Divon H."/>
            <person name="Uhlig S."/>
            <person name="Proctor R.H."/>
        </authorList>
    </citation>
    <scope>NUCLEOTIDE SEQUENCE</scope>
    <source>
        <strain evidence="3">NRRL 25174</strain>
    </source>
</reference>
<reference evidence="3" key="1">
    <citation type="journal article" date="2017" name="Mycologia">
        <title>Fusarium algeriense, sp. nov., a novel toxigenic crown rot pathogen of durum wheat from Algeria is nested in the Fusarium burgessii species complex.</title>
        <authorList>
            <person name="Laraba I."/>
            <person name="Keddad A."/>
            <person name="Boureghda H."/>
            <person name="Abdallah N."/>
            <person name="Vaughan M.M."/>
            <person name="Proctor R.H."/>
            <person name="Busman M."/>
            <person name="O'Donnell K."/>
        </authorList>
    </citation>
    <scope>NUCLEOTIDE SEQUENCE</scope>
    <source>
        <strain evidence="3">NRRL 25174</strain>
    </source>
</reference>
<feature type="region of interest" description="Disordered" evidence="2">
    <location>
        <begin position="340"/>
        <end position="452"/>
    </location>
</feature>